<dbReference type="InterPro" id="IPR048395">
    <property type="entry name" value="Glyco_hydro_31_C"/>
</dbReference>
<dbReference type="Pfam" id="PF01055">
    <property type="entry name" value="Glyco_hydro_31_2nd"/>
    <property type="match status" value="1"/>
</dbReference>
<evidence type="ECO:0000256" key="2">
    <source>
        <dbReference type="RuleBase" id="RU361185"/>
    </source>
</evidence>
<comment type="similarity">
    <text evidence="1 2">Belongs to the glycosyl hydrolase 31 family.</text>
</comment>
<dbReference type="Pfam" id="PF17137">
    <property type="entry name" value="DUF5110"/>
    <property type="match status" value="1"/>
</dbReference>
<dbReference type="InterPro" id="IPR013780">
    <property type="entry name" value="Glyco_hydro_b"/>
</dbReference>
<dbReference type="PANTHER" id="PTHR43863">
    <property type="entry name" value="HYDROLASE, PUTATIVE (AFU_ORTHOLOGUE AFUA_1G03140)-RELATED"/>
    <property type="match status" value="1"/>
</dbReference>
<feature type="domain" description="Glycosyl hydrolase family 31 C-terminal" evidence="5">
    <location>
        <begin position="670"/>
        <end position="757"/>
    </location>
</feature>
<dbReference type="Gene3D" id="2.60.40.1760">
    <property type="entry name" value="glycosyl hydrolase (family 31)"/>
    <property type="match status" value="1"/>
</dbReference>
<gene>
    <name evidence="6" type="ORF">B0I27_101114</name>
</gene>
<dbReference type="PANTHER" id="PTHR43863:SF2">
    <property type="entry name" value="MALTASE-GLUCOAMYLASE"/>
    <property type="match status" value="1"/>
</dbReference>
<name>A0A2T0UB33_9SPHI</name>
<dbReference type="CDD" id="cd06591">
    <property type="entry name" value="GH31_xylosidase_XylS"/>
    <property type="match status" value="1"/>
</dbReference>
<evidence type="ECO:0000313" key="7">
    <source>
        <dbReference type="Proteomes" id="UP000238034"/>
    </source>
</evidence>
<dbReference type="RefSeq" id="WP_106290342.1">
    <property type="nucleotide sequence ID" value="NZ_PVTH01000001.1"/>
</dbReference>
<proteinExistence type="inferred from homology"/>
<evidence type="ECO:0000313" key="6">
    <source>
        <dbReference type="EMBL" id="PRY55146.1"/>
    </source>
</evidence>
<dbReference type="SUPFAM" id="SSF51011">
    <property type="entry name" value="Glycosyl hydrolase domain"/>
    <property type="match status" value="1"/>
</dbReference>
<keyword evidence="7" id="KW-1185">Reference proteome</keyword>
<sequence>MKATILTILLFPLIAFSQTYEKYALKDDRLSIELSEGILHLIPLSEKVIRVQLEKGGMREEQQFVVINKPISPKFKYAETPSQLRLSTSALTVVFNKESGSLNFLDKQGKVFLSEKAGSRRMVADTVMGEPCFVAEQSFNSPEGESLFGLGQFQDGNFDLKNVSRKLTQVNSQIAIPFLYSSNNYGILWHQYGLTHFNPTDHVVSLEKAASSSNDKGDAEVTTTMGTQRISQQQAVYNGKFKVDRDGDYSIMLDLGDMDNRHLVVIDGVPLIDQSNLWLPPSAGKLVTLKAGEHKVQIVCKATNIPRFSWKPAENLTTFRSPHAKSLDYIVFQGENADEVIANYRHLTGEVPMLPLWAYGFWQCRERYTSGTHLVETVKEFRKRQLPMDVIVQDWQYWGKYGWGVPKFDEANYPEPGKFIKELHDLNAKFSISVWENIDRKSEVAKAYLDKDLYIPNSPWIDIYNPETQKTHWNALNTNLFTYGVDSWWMDATEPENDALRGKKTYFGPGEFYRLTYPLFVSKAVYEGQRATDPGKRVTILTRSAFLGQQRFGTINWSGDIGWNWDTFKRQIVAGLNFNMTGMPYWTTDIGGFFRPGQAQYTDEKYHDILVRWFQWGAFNPIFRIHGYQSETEPWKYGEKVESAMRKMLNLRYRLMPYIYSTGWQVSKNGSTMMRPLVMDFHADQNAVRQGYEYMFGKSMLIAPVTEPGIKQWGVYLPKSTIWYDLWTGEAFDGGKTVQADASNDKIPVFVRAGAIIPVGKVMQHTAQAPADTLDVLIYQGADGSFELYEDEGDNYNYEKGKYTTIPFTWNNATKKLTIGSRQGSYSGNLQNRVFKVKIVKPGSGIEATEGAAGKLIAYRGKQVSIKL</sequence>
<dbReference type="GO" id="GO:0030246">
    <property type="term" value="F:carbohydrate binding"/>
    <property type="evidence" value="ECO:0007669"/>
    <property type="project" value="InterPro"/>
</dbReference>
<accession>A0A2T0UB33</accession>
<dbReference type="Gene3D" id="2.60.40.1180">
    <property type="entry name" value="Golgi alpha-mannosidase II"/>
    <property type="match status" value="2"/>
</dbReference>
<dbReference type="Gene3D" id="3.20.20.80">
    <property type="entry name" value="Glycosidases"/>
    <property type="match status" value="1"/>
</dbReference>
<dbReference type="InterPro" id="IPR011013">
    <property type="entry name" value="Gal_mutarotase_sf_dom"/>
</dbReference>
<evidence type="ECO:0000259" key="3">
    <source>
        <dbReference type="Pfam" id="PF01055"/>
    </source>
</evidence>
<reference evidence="6 7" key="1">
    <citation type="submission" date="2018-03" db="EMBL/GenBank/DDBJ databases">
        <title>Genomic Encyclopedia of Type Strains, Phase III (KMG-III): the genomes of soil and plant-associated and newly described type strains.</title>
        <authorList>
            <person name="Whitman W."/>
        </authorList>
    </citation>
    <scope>NUCLEOTIDE SEQUENCE [LARGE SCALE GENOMIC DNA]</scope>
    <source>
        <strain evidence="6 7">CGMCC 1.9313</strain>
    </source>
</reference>
<dbReference type="CDD" id="cd14752">
    <property type="entry name" value="GH31_N"/>
    <property type="match status" value="1"/>
</dbReference>
<dbReference type="GO" id="GO:0005975">
    <property type="term" value="P:carbohydrate metabolic process"/>
    <property type="evidence" value="ECO:0007669"/>
    <property type="project" value="InterPro"/>
</dbReference>
<dbReference type="InterPro" id="IPR051816">
    <property type="entry name" value="Glycosyl_Hydrolase_31"/>
</dbReference>
<feature type="domain" description="DUF5110" evidence="4">
    <location>
        <begin position="774"/>
        <end position="841"/>
    </location>
</feature>
<comment type="caution">
    <text evidence="6">The sequence shown here is derived from an EMBL/GenBank/DDBJ whole genome shotgun (WGS) entry which is preliminary data.</text>
</comment>
<dbReference type="SUPFAM" id="SSF51445">
    <property type="entry name" value="(Trans)glycosidases"/>
    <property type="match status" value="1"/>
</dbReference>
<keyword evidence="2 6" id="KW-0378">Hydrolase</keyword>
<dbReference type="InterPro" id="IPR033403">
    <property type="entry name" value="DUF5110"/>
</dbReference>
<organism evidence="6 7">
    <name type="scientific">Arcticibacter pallidicorallinus</name>
    <dbReference type="NCBI Taxonomy" id="1259464"/>
    <lineage>
        <taxon>Bacteria</taxon>
        <taxon>Pseudomonadati</taxon>
        <taxon>Bacteroidota</taxon>
        <taxon>Sphingobacteriia</taxon>
        <taxon>Sphingobacteriales</taxon>
        <taxon>Sphingobacteriaceae</taxon>
        <taxon>Arcticibacter</taxon>
    </lineage>
</organism>
<dbReference type="Proteomes" id="UP000238034">
    <property type="component" value="Unassembled WGS sequence"/>
</dbReference>
<keyword evidence="2" id="KW-0326">Glycosidase</keyword>
<protein>
    <submittedName>
        <fullName evidence="6">Alpha-D-xyloside xylohydrolase</fullName>
    </submittedName>
</protein>
<evidence type="ECO:0000259" key="4">
    <source>
        <dbReference type="Pfam" id="PF17137"/>
    </source>
</evidence>
<dbReference type="Pfam" id="PF21365">
    <property type="entry name" value="Glyco_hydro_31_3rd"/>
    <property type="match status" value="1"/>
</dbReference>
<dbReference type="OrthoDB" id="176168at2"/>
<evidence type="ECO:0000259" key="5">
    <source>
        <dbReference type="Pfam" id="PF21365"/>
    </source>
</evidence>
<dbReference type="InterPro" id="IPR017853">
    <property type="entry name" value="GH"/>
</dbReference>
<dbReference type="SUPFAM" id="SSF74650">
    <property type="entry name" value="Galactose mutarotase-like"/>
    <property type="match status" value="1"/>
</dbReference>
<dbReference type="GO" id="GO:0004553">
    <property type="term" value="F:hydrolase activity, hydrolyzing O-glycosyl compounds"/>
    <property type="evidence" value="ECO:0007669"/>
    <property type="project" value="InterPro"/>
</dbReference>
<dbReference type="EMBL" id="PVTH01000001">
    <property type="protein sequence ID" value="PRY55146.1"/>
    <property type="molecule type" value="Genomic_DNA"/>
</dbReference>
<dbReference type="InterPro" id="IPR000322">
    <property type="entry name" value="Glyco_hydro_31_TIM"/>
</dbReference>
<evidence type="ECO:0000256" key="1">
    <source>
        <dbReference type="ARBA" id="ARBA00007806"/>
    </source>
</evidence>
<feature type="domain" description="Glycoside hydrolase family 31 TIM barrel" evidence="3">
    <location>
        <begin position="352"/>
        <end position="661"/>
    </location>
</feature>
<dbReference type="AlphaFoldDB" id="A0A2T0UB33"/>